<name>A0AAJ3NPH8_9MYCO</name>
<dbReference type="SUPFAM" id="SSF46785">
    <property type="entry name" value="Winged helix' DNA-binding domain"/>
    <property type="match status" value="2"/>
</dbReference>
<dbReference type="InterPro" id="IPR019887">
    <property type="entry name" value="Tscrpt_reg_AsnC/Lrp_C"/>
</dbReference>
<dbReference type="InterPro" id="IPR036390">
    <property type="entry name" value="WH_DNA-bd_sf"/>
</dbReference>
<evidence type="ECO:0000259" key="4">
    <source>
        <dbReference type="PROSITE" id="PS50956"/>
    </source>
</evidence>
<evidence type="ECO:0000313" key="5">
    <source>
        <dbReference type="EMBL" id="ORW70576.1"/>
    </source>
</evidence>
<dbReference type="Pfam" id="PF01037">
    <property type="entry name" value="AsnC_trans_reg"/>
    <property type="match status" value="1"/>
</dbReference>
<protein>
    <submittedName>
        <fullName evidence="5">AsnC family transcriptional regulator</fullName>
    </submittedName>
</protein>
<feature type="domain" description="HTH asnC-type" evidence="4">
    <location>
        <begin position="178"/>
        <end position="234"/>
    </location>
</feature>
<dbReference type="InterPro" id="IPR036388">
    <property type="entry name" value="WH-like_DNA-bd_sf"/>
</dbReference>
<dbReference type="SMART" id="SM00344">
    <property type="entry name" value="HTH_ASNC"/>
    <property type="match status" value="2"/>
</dbReference>
<dbReference type="InterPro" id="IPR011008">
    <property type="entry name" value="Dimeric_a/b-barrel"/>
</dbReference>
<proteinExistence type="predicted"/>
<dbReference type="PANTHER" id="PTHR30154:SF34">
    <property type="entry name" value="TRANSCRIPTIONAL REGULATOR AZLB"/>
    <property type="match status" value="1"/>
</dbReference>
<dbReference type="PROSITE" id="PS50956">
    <property type="entry name" value="HTH_ASNC_2"/>
    <property type="match status" value="2"/>
</dbReference>
<keyword evidence="1" id="KW-0805">Transcription regulation</keyword>
<dbReference type="SUPFAM" id="SSF54909">
    <property type="entry name" value="Dimeric alpha+beta barrel"/>
    <property type="match status" value="1"/>
</dbReference>
<dbReference type="Pfam" id="PF13404">
    <property type="entry name" value="HTH_AsnC-type"/>
    <property type="match status" value="2"/>
</dbReference>
<dbReference type="Proteomes" id="UP000193387">
    <property type="component" value="Unassembled WGS sequence"/>
</dbReference>
<reference evidence="5 6" key="1">
    <citation type="submission" date="2016-01" db="EMBL/GenBank/DDBJ databases">
        <title>The new phylogeny of the genus Mycobacterium.</title>
        <authorList>
            <person name="Tarcisio F."/>
            <person name="Conor M."/>
            <person name="Antonella G."/>
            <person name="Elisabetta G."/>
            <person name="Giulia F.S."/>
            <person name="Sara T."/>
            <person name="Anna F."/>
            <person name="Clotilde B."/>
            <person name="Roberto B."/>
            <person name="Veronica D.S."/>
            <person name="Fabio R."/>
            <person name="Monica P."/>
            <person name="Olivier J."/>
            <person name="Enrico T."/>
            <person name="Nicola S."/>
        </authorList>
    </citation>
    <scope>NUCLEOTIDE SEQUENCE [LARGE SCALE GENOMIC DNA]</scope>
    <source>
        <strain evidence="5 6">DSM 44616</strain>
    </source>
</reference>
<dbReference type="EMBL" id="LQPR01000039">
    <property type="protein sequence ID" value="ORW70576.1"/>
    <property type="molecule type" value="Genomic_DNA"/>
</dbReference>
<sequence length="329" mass="36175">MEPLDGQILHALQLSPRASFRRIADVLGVPEQSVARRYRKLHRDGVVRAVGVTDPRLPGDAQWIVRVHAKSDDLPRLAEALVRRPEVTHANVLSGWTELVCVVRAPLEESSGGLLQRLPRTSSVLAMDVDLILHVYGGPTGTSWTGHGHTLDKDQAAQLQDDWADAPAVRPALPTEADRQLLDALTEDGRMPHARLADRTGWSPARVTRRISALEASATLTYDLEVLPERLGFHVTAMVWMRTAPRHLAQVAERIAGHDEVASVIAVSGPNNLVAVVICRDVEHLYRYVADRLATIAAISSYDIRVRTKRLKQAASVIAHGRLMGARLT</sequence>
<dbReference type="PRINTS" id="PR00033">
    <property type="entry name" value="HTHASNC"/>
</dbReference>
<keyword evidence="2" id="KW-0238">DNA-binding</keyword>
<keyword evidence="3" id="KW-0804">Transcription</keyword>
<organism evidence="5 6">
    <name type="scientific">Mycobacterium saskatchewanense</name>
    <dbReference type="NCBI Taxonomy" id="220927"/>
    <lineage>
        <taxon>Bacteria</taxon>
        <taxon>Bacillati</taxon>
        <taxon>Actinomycetota</taxon>
        <taxon>Actinomycetes</taxon>
        <taxon>Mycobacteriales</taxon>
        <taxon>Mycobacteriaceae</taxon>
        <taxon>Mycobacterium</taxon>
        <taxon>Mycobacterium simiae complex</taxon>
    </lineage>
</organism>
<dbReference type="GO" id="GO:0043200">
    <property type="term" value="P:response to amino acid"/>
    <property type="evidence" value="ECO:0007669"/>
    <property type="project" value="TreeGrafter"/>
</dbReference>
<comment type="caution">
    <text evidence="5">The sequence shown here is derived from an EMBL/GenBank/DDBJ whole genome shotgun (WGS) entry which is preliminary data.</text>
</comment>
<gene>
    <name evidence="5" type="ORF">AWC23_16830</name>
</gene>
<feature type="domain" description="HTH asnC-type" evidence="4">
    <location>
        <begin position="1"/>
        <end position="61"/>
    </location>
</feature>
<dbReference type="AlphaFoldDB" id="A0AAJ3NPH8"/>
<dbReference type="GO" id="GO:0043565">
    <property type="term" value="F:sequence-specific DNA binding"/>
    <property type="evidence" value="ECO:0007669"/>
    <property type="project" value="InterPro"/>
</dbReference>
<dbReference type="InterPro" id="IPR019888">
    <property type="entry name" value="Tscrpt_reg_AsnC-like"/>
</dbReference>
<dbReference type="GO" id="GO:0005829">
    <property type="term" value="C:cytosol"/>
    <property type="evidence" value="ECO:0007669"/>
    <property type="project" value="TreeGrafter"/>
</dbReference>
<evidence type="ECO:0000256" key="3">
    <source>
        <dbReference type="ARBA" id="ARBA00023163"/>
    </source>
</evidence>
<dbReference type="InterPro" id="IPR000485">
    <property type="entry name" value="AsnC-type_HTH_dom"/>
</dbReference>
<dbReference type="Gene3D" id="3.30.70.920">
    <property type="match status" value="1"/>
</dbReference>
<keyword evidence="6" id="KW-1185">Reference proteome</keyword>
<dbReference type="PANTHER" id="PTHR30154">
    <property type="entry name" value="LEUCINE-RESPONSIVE REGULATORY PROTEIN"/>
    <property type="match status" value="1"/>
</dbReference>
<evidence type="ECO:0000256" key="1">
    <source>
        <dbReference type="ARBA" id="ARBA00023015"/>
    </source>
</evidence>
<accession>A0AAJ3NPH8</accession>
<dbReference type="Gene3D" id="1.10.10.10">
    <property type="entry name" value="Winged helix-like DNA-binding domain superfamily/Winged helix DNA-binding domain"/>
    <property type="match status" value="2"/>
</dbReference>
<evidence type="ECO:0000256" key="2">
    <source>
        <dbReference type="ARBA" id="ARBA00023125"/>
    </source>
</evidence>
<evidence type="ECO:0000313" key="6">
    <source>
        <dbReference type="Proteomes" id="UP000193387"/>
    </source>
</evidence>